<keyword evidence="2" id="KW-0813">Transport</keyword>
<evidence type="ECO:0000256" key="5">
    <source>
        <dbReference type="ARBA" id="ARBA00023136"/>
    </source>
</evidence>
<organism evidence="9 10">
    <name type="scientific">Folsomia candida</name>
    <name type="common">Springtail</name>
    <dbReference type="NCBI Taxonomy" id="158441"/>
    <lineage>
        <taxon>Eukaryota</taxon>
        <taxon>Metazoa</taxon>
        <taxon>Ecdysozoa</taxon>
        <taxon>Arthropoda</taxon>
        <taxon>Hexapoda</taxon>
        <taxon>Collembola</taxon>
        <taxon>Entomobryomorpha</taxon>
        <taxon>Isotomoidea</taxon>
        <taxon>Isotomidae</taxon>
        <taxon>Proisotominae</taxon>
        <taxon>Folsomia</taxon>
    </lineage>
</organism>
<feature type="transmembrane region" description="Helical" evidence="7">
    <location>
        <begin position="188"/>
        <end position="214"/>
    </location>
</feature>
<dbReference type="Pfam" id="PF07690">
    <property type="entry name" value="MFS_1"/>
    <property type="match status" value="1"/>
</dbReference>
<keyword evidence="5 7" id="KW-0472">Membrane</keyword>
<name>A0A226F1B3_FOLCA</name>
<dbReference type="EMBL" id="LNIX01000001">
    <property type="protein sequence ID" value="OXA63214.1"/>
    <property type="molecule type" value="Genomic_DNA"/>
</dbReference>
<gene>
    <name evidence="9" type="ORF">Fcan01_01757</name>
</gene>
<evidence type="ECO:0000256" key="1">
    <source>
        <dbReference type="ARBA" id="ARBA00004141"/>
    </source>
</evidence>
<keyword evidence="10" id="KW-1185">Reference proteome</keyword>
<reference evidence="9 10" key="1">
    <citation type="submission" date="2015-12" db="EMBL/GenBank/DDBJ databases">
        <title>The genome of Folsomia candida.</title>
        <authorList>
            <person name="Faddeeva A."/>
            <person name="Derks M.F."/>
            <person name="Anvar Y."/>
            <person name="Smit S."/>
            <person name="Van Straalen N."/>
            <person name="Roelofs D."/>
        </authorList>
    </citation>
    <scope>NUCLEOTIDE SEQUENCE [LARGE SCALE GENOMIC DNA]</scope>
    <source>
        <strain evidence="9 10">VU population</strain>
        <tissue evidence="9">Whole body</tissue>
    </source>
</reference>
<feature type="region of interest" description="Disordered" evidence="6">
    <location>
        <begin position="311"/>
        <end position="333"/>
    </location>
</feature>
<feature type="transmembrane region" description="Helical" evidence="7">
    <location>
        <begin position="260"/>
        <end position="283"/>
    </location>
</feature>
<dbReference type="InterPro" id="IPR011701">
    <property type="entry name" value="MFS"/>
</dbReference>
<dbReference type="InterPro" id="IPR020846">
    <property type="entry name" value="MFS_dom"/>
</dbReference>
<keyword evidence="3 7" id="KW-0812">Transmembrane</keyword>
<evidence type="ECO:0000256" key="7">
    <source>
        <dbReference type="SAM" id="Phobius"/>
    </source>
</evidence>
<feature type="transmembrane region" description="Helical" evidence="7">
    <location>
        <begin position="226"/>
        <end position="248"/>
    </location>
</feature>
<dbReference type="GO" id="GO:0022857">
    <property type="term" value="F:transmembrane transporter activity"/>
    <property type="evidence" value="ECO:0007669"/>
    <property type="project" value="InterPro"/>
</dbReference>
<feature type="transmembrane region" description="Helical" evidence="7">
    <location>
        <begin position="160"/>
        <end position="182"/>
    </location>
</feature>
<evidence type="ECO:0000256" key="6">
    <source>
        <dbReference type="SAM" id="MobiDB-lite"/>
    </source>
</evidence>
<dbReference type="SUPFAM" id="SSF103473">
    <property type="entry name" value="MFS general substrate transporter"/>
    <property type="match status" value="1"/>
</dbReference>
<evidence type="ECO:0000256" key="2">
    <source>
        <dbReference type="ARBA" id="ARBA00022448"/>
    </source>
</evidence>
<feature type="transmembrane region" description="Helical" evidence="7">
    <location>
        <begin position="12"/>
        <end position="32"/>
    </location>
</feature>
<comment type="caution">
    <text evidence="9">The sequence shown here is derived from an EMBL/GenBank/DDBJ whole genome shotgun (WGS) entry which is preliminary data.</text>
</comment>
<dbReference type="GO" id="GO:0016020">
    <property type="term" value="C:membrane"/>
    <property type="evidence" value="ECO:0007669"/>
    <property type="project" value="UniProtKB-SubCell"/>
</dbReference>
<dbReference type="STRING" id="158441.A0A226F1B3"/>
<sequence length="333" mass="36177">MDDSHVASPLLHVFNILIIFPTLNNIIHYHFYHQFGGYSLPFALMGGLLFVCAWATYFFLPEIGESPSIEKGDQKLLTTSGLETFQMLRFPVIFMIAYSIVATAAGVGFLHSTLEPHLDVAQANLNKFLVGAVFILNGGVYAIGAPTWGRICDQSEQPKYFTVIGSIFTICGFILVGPLPFLPWETNLWNICIGLVLFGLGLGATLVSAFIQALQDAVALGYPDDVSTYGLVSGLWTSMTALGFFIGASSGGILSYSVGFRWGTMFVLGGQLILVVMLMVYFYTRKGKSGDNDNSGKTEIAMNSSEIIESNGTETNNSKITTATTNPTFQNDE</sequence>
<keyword evidence="4 7" id="KW-1133">Transmembrane helix</keyword>
<accession>A0A226F1B3</accession>
<feature type="transmembrane region" description="Helical" evidence="7">
    <location>
        <begin position="129"/>
        <end position="148"/>
    </location>
</feature>
<dbReference type="OrthoDB" id="446368at2759"/>
<dbReference type="PROSITE" id="PS50850">
    <property type="entry name" value="MFS"/>
    <property type="match status" value="1"/>
</dbReference>
<evidence type="ECO:0000256" key="3">
    <source>
        <dbReference type="ARBA" id="ARBA00022692"/>
    </source>
</evidence>
<dbReference type="OMA" id="WGRISIV"/>
<proteinExistence type="predicted"/>
<feature type="transmembrane region" description="Helical" evidence="7">
    <location>
        <begin position="38"/>
        <end position="60"/>
    </location>
</feature>
<dbReference type="InterPro" id="IPR036259">
    <property type="entry name" value="MFS_trans_sf"/>
</dbReference>
<dbReference type="PANTHER" id="PTHR23506:SF26">
    <property type="entry name" value="MFS-TYPE TRANSPORTER SLC18B1"/>
    <property type="match status" value="1"/>
</dbReference>
<evidence type="ECO:0000313" key="9">
    <source>
        <dbReference type="EMBL" id="OXA63214.1"/>
    </source>
</evidence>
<dbReference type="InterPro" id="IPR050930">
    <property type="entry name" value="MFS_Vesicular_Transporter"/>
</dbReference>
<dbReference type="Proteomes" id="UP000198287">
    <property type="component" value="Unassembled WGS sequence"/>
</dbReference>
<dbReference type="Gene3D" id="1.20.1250.20">
    <property type="entry name" value="MFS general substrate transporter like domains"/>
    <property type="match status" value="1"/>
</dbReference>
<evidence type="ECO:0000256" key="4">
    <source>
        <dbReference type="ARBA" id="ARBA00022989"/>
    </source>
</evidence>
<dbReference type="PANTHER" id="PTHR23506">
    <property type="entry name" value="GH10249P"/>
    <property type="match status" value="1"/>
</dbReference>
<protein>
    <submittedName>
        <fullName evidence="9">Synaptic vesicular amine transporter</fullName>
    </submittedName>
</protein>
<feature type="transmembrane region" description="Helical" evidence="7">
    <location>
        <begin position="90"/>
        <end position="109"/>
    </location>
</feature>
<comment type="subcellular location">
    <subcellularLocation>
        <location evidence="1">Membrane</location>
        <topology evidence="1">Multi-pass membrane protein</topology>
    </subcellularLocation>
</comment>
<feature type="domain" description="Major facilitator superfamily (MFS) profile" evidence="8">
    <location>
        <begin position="92"/>
        <end position="333"/>
    </location>
</feature>
<evidence type="ECO:0000259" key="8">
    <source>
        <dbReference type="PROSITE" id="PS50850"/>
    </source>
</evidence>
<dbReference type="AlphaFoldDB" id="A0A226F1B3"/>
<evidence type="ECO:0000313" key="10">
    <source>
        <dbReference type="Proteomes" id="UP000198287"/>
    </source>
</evidence>